<accession>A0ABY9WJV6</accession>
<sequence length="78" mass="9116">MENPNERLDLDDILAIIEKLSEEDAKSFLKIIYGKLGNFKYSTEDITKENIINDIETIFSEKIPKLLQIREEQKNKST</sequence>
<name>A0ABY9WJV6_9BACI</name>
<protein>
    <submittedName>
        <fullName evidence="1">Uncharacterized protein</fullName>
    </submittedName>
</protein>
<reference evidence="1 2" key="1">
    <citation type="submission" date="2023-09" db="EMBL/GenBank/DDBJ databases">
        <title>Different Types of Thermotolerant Ring-Cleaving Dioxygenases derived from Aeribacillus composti HB-1 applied for multiple aromatic hydrocarbons removal.</title>
        <authorList>
            <person name="Cao L."/>
            <person name="Li M."/>
            <person name="Ma T."/>
        </authorList>
    </citation>
    <scope>NUCLEOTIDE SEQUENCE [LARGE SCALE GENOMIC DNA]</scope>
    <source>
        <strain evidence="1 2">HB-1</strain>
    </source>
</reference>
<keyword evidence="2" id="KW-1185">Reference proteome</keyword>
<dbReference type="EMBL" id="CP134501">
    <property type="protein sequence ID" value="WNF34367.1"/>
    <property type="molecule type" value="Genomic_DNA"/>
</dbReference>
<gene>
    <name evidence="1" type="ORF">RI196_06855</name>
</gene>
<organism evidence="1 2">
    <name type="scientific">Aeribacillus composti</name>
    <dbReference type="NCBI Taxonomy" id="1868734"/>
    <lineage>
        <taxon>Bacteria</taxon>
        <taxon>Bacillati</taxon>
        <taxon>Bacillota</taxon>
        <taxon>Bacilli</taxon>
        <taxon>Bacillales</taxon>
        <taxon>Bacillaceae</taxon>
        <taxon>Aeribacillus</taxon>
    </lineage>
</organism>
<dbReference type="Proteomes" id="UP001303701">
    <property type="component" value="Chromosome"/>
</dbReference>
<evidence type="ECO:0000313" key="1">
    <source>
        <dbReference type="EMBL" id="WNF34367.1"/>
    </source>
</evidence>
<dbReference type="RefSeq" id="WP_144598530.1">
    <property type="nucleotide sequence ID" value="NZ_CP134501.1"/>
</dbReference>
<proteinExistence type="predicted"/>
<evidence type="ECO:0000313" key="2">
    <source>
        <dbReference type="Proteomes" id="UP001303701"/>
    </source>
</evidence>
<dbReference type="GeneID" id="301125677"/>